<feature type="coiled-coil region" evidence="1">
    <location>
        <begin position="358"/>
        <end position="394"/>
    </location>
</feature>
<dbReference type="OrthoDB" id="9802848at2"/>
<protein>
    <submittedName>
        <fullName evidence="4">Type III restriction protein res subunit</fullName>
        <ecNumber evidence="4">3.6.4.13</ecNumber>
    </submittedName>
</protein>
<sequence length="539" mass="61914">MELRNYQVECLNKINELQEGAKNIIEIATGGGKTVIFSKLIAETKGRCIVVIDQEELLQQSVSKLIAVGVNGEDIGRVKGVLDEVNKQYLVATRQSLTHPKSNRMERILENGEIEYLIIDECHLALEQQKKIIDGIGAKYVLGFSATPYATGIEKVYEDILFKKDILSLVKEGYLVSPRALVCESNVSLDGISMTLGDFNQKELNERIDIEDRNKFIVHKWIENASERMATIVFCSSIENANNVRDEFKKAGVSCESVDSTLDSKERECILKRFENGEIKVLCNVNILTKGVDITRVDCIVEATPTRSLMKYIQQVGRGLRLHEGKKDALILDITDNCKRHSLINCNTAFGLNDGEDINDMEERIEREVEEERLERERRAEEEKQRKLKEEELIMREIDLFNQNIFNIRSNSSMDWYFNKINNADVAILKVANDTEFYIVSNNDTYRSYKRVQGEGYTYTLDIISESNSLKELQEEVESLANEIEKSGIYTIPNLKWKKNEDITEKQKQSCKGKNVKTIWDVTKYFSKRNCWFTLKDLI</sequence>
<keyword evidence="1" id="KW-0175">Coiled coil</keyword>
<evidence type="ECO:0000313" key="4">
    <source>
        <dbReference type="EMBL" id="CUN87624.1"/>
    </source>
</evidence>
<feature type="domain" description="Helicase ATP-binding" evidence="2">
    <location>
        <begin position="14"/>
        <end position="166"/>
    </location>
</feature>
<name>A0A174AGV8_9CLOT</name>
<dbReference type="InterPro" id="IPR001650">
    <property type="entry name" value="Helicase_C-like"/>
</dbReference>
<dbReference type="Gene3D" id="3.40.50.300">
    <property type="entry name" value="P-loop containing nucleotide triphosphate hydrolases"/>
    <property type="match status" value="2"/>
</dbReference>
<dbReference type="AlphaFoldDB" id="A0A174AGV8"/>
<evidence type="ECO:0000313" key="5">
    <source>
        <dbReference type="Proteomes" id="UP000095558"/>
    </source>
</evidence>
<dbReference type="GO" id="GO:0000403">
    <property type="term" value="F:Y-form DNA binding"/>
    <property type="evidence" value="ECO:0007669"/>
    <property type="project" value="TreeGrafter"/>
</dbReference>
<dbReference type="Pfam" id="PF00271">
    <property type="entry name" value="Helicase_C"/>
    <property type="match status" value="1"/>
</dbReference>
<dbReference type="InterPro" id="IPR014001">
    <property type="entry name" value="Helicase_ATP-bd"/>
</dbReference>
<dbReference type="GO" id="GO:0036121">
    <property type="term" value="F:double-stranded DNA helicase activity"/>
    <property type="evidence" value="ECO:0007669"/>
    <property type="project" value="TreeGrafter"/>
</dbReference>
<dbReference type="InterPro" id="IPR006935">
    <property type="entry name" value="Helicase/UvrB_N"/>
</dbReference>
<dbReference type="Pfam" id="PF04851">
    <property type="entry name" value="ResIII"/>
    <property type="match status" value="1"/>
</dbReference>
<dbReference type="EMBL" id="CYZV01000008">
    <property type="protein sequence ID" value="CUN87624.1"/>
    <property type="molecule type" value="Genomic_DNA"/>
</dbReference>
<accession>A0A174AGV8</accession>
<dbReference type="PANTHER" id="PTHR47396:SF1">
    <property type="entry name" value="ATP-DEPENDENT HELICASE IRC3-RELATED"/>
    <property type="match status" value="1"/>
</dbReference>
<feature type="domain" description="Helicase C-terminal" evidence="3">
    <location>
        <begin position="217"/>
        <end position="394"/>
    </location>
</feature>
<dbReference type="SMART" id="SM00490">
    <property type="entry name" value="HELICc"/>
    <property type="match status" value="1"/>
</dbReference>
<gene>
    <name evidence="4" type="primary">dbpA_2</name>
    <name evidence="4" type="ORF">ERS852470_00919</name>
</gene>
<evidence type="ECO:0000259" key="3">
    <source>
        <dbReference type="PROSITE" id="PS51194"/>
    </source>
</evidence>
<dbReference type="SUPFAM" id="SSF52540">
    <property type="entry name" value="P-loop containing nucleoside triphosphate hydrolases"/>
    <property type="match status" value="1"/>
</dbReference>
<dbReference type="GO" id="GO:0016787">
    <property type="term" value="F:hydrolase activity"/>
    <property type="evidence" value="ECO:0007669"/>
    <property type="project" value="UniProtKB-KW"/>
</dbReference>
<dbReference type="GO" id="GO:0003724">
    <property type="term" value="F:RNA helicase activity"/>
    <property type="evidence" value="ECO:0007669"/>
    <property type="project" value="UniProtKB-EC"/>
</dbReference>
<dbReference type="EC" id="3.6.4.13" evidence="4"/>
<keyword evidence="4" id="KW-0378">Hydrolase</keyword>
<organism evidence="4 5">
    <name type="scientific">Clostridium disporicum</name>
    <dbReference type="NCBI Taxonomy" id="84024"/>
    <lineage>
        <taxon>Bacteria</taxon>
        <taxon>Bacillati</taxon>
        <taxon>Bacillota</taxon>
        <taxon>Clostridia</taxon>
        <taxon>Eubacteriales</taxon>
        <taxon>Clostridiaceae</taxon>
        <taxon>Clostridium</taxon>
    </lineage>
</organism>
<dbReference type="Proteomes" id="UP000095558">
    <property type="component" value="Unassembled WGS sequence"/>
</dbReference>
<feature type="coiled-coil region" evidence="1">
    <location>
        <begin position="463"/>
        <end position="490"/>
    </location>
</feature>
<dbReference type="PANTHER" id="PTHR47396">
    <property type="entry name" value="TYPE I RESTRICTION ENZYME ECOKI R PROTEIN"/>
    <property type="match status" value="1"/>
</dbReference>
<dbReference type="PROSITE" id="PS51194">
    <property type="entry name" value="HELICASE_CTER"/>
    <property type="match status" value="1"/>
</dbReference>
<dbReference type="GO" id="GO:0005524">
    <property type="term" value="F:ATP binding"/>
    <property type="evidence" value="ECO:0007669"/>
    <property type="project" value="InterPro"/>
</dbReference>
<dbReference type="PROSITE" id="PS51192">
    <property type="entry name" value="HELICASE_ATP_BIND_1"/>
    <property type="match status" value="1"/>
</dbReference>
<evidence type="ECO:0000259" key="2">
    <source>
        <dbReference type="PROSITE" id="PS51192"/>
    </source>
</evidence>
<evidence type="ECO:0000256" key="1">
    <source>
        <dbReference type="SAM" id="Coils"/>
    </source>
</evidence>
<dbReference type="GO" id="GO:0061749">
    <property type="term" value="F:forked DNA-dependent helicase activity"/>
    <property type="evidence" value="ECO:0007669"/>
    <property type="project" value="TreeGrafter"/>
</dbReference>
<proteinExistence type="predicted"/>
<dbReference type="InterPro" id="IPR050742">
    <property type="entry name" value="Helicase_Restrict-Modif_Enz"/>
</dbReference>
<reference evidence="4 5" key="1">
    <citation type="submission" date="2015-09" db="EMBL/GenBank/DDBJ databases">
        <authorList>
            <consortium name="Pathogen Informatics"/>
        </authorList>
    </citation>
    <scope>NUCLEOTIDE SEQUENCE [LARGE SCALE GENOMIC DNA]</scope>
    <source>
        <strain evidence="4 5">2789STDY5834855</strain>
    </source>
</reference>
<dbReference type="InterPro" id="IPR027417">
    <property type="entry name" value="P-loop_NTPase"/>
</dbReference>
<dbReference type="SMART" id="SM00487">
    <property type="entry name" value="DEXDc"/>
    <property type="match status" value="1"/>
</dbReference>